<dbReference type="EnsemblPlants" id="evm.model.02.1778">
    <property type="protein sequence ID" value="cds.evm.model.02.1778"/>
    <property type="gene ID" value="evm.TU.02.1778"/>
</dbReference>
<feature type="domain" description="Endonuclease/exonuclease/phosphatase" evidence="1">
    <location>
        <begin position="80"/>
        <end position="207"/>
    </location>
</feature>
<dbReference type="InterPro" id="IPR005135">
    <property type="entry name" value="Endo/exonuclease/phosphatase"/>
</dbReference>
<name>A0A803NV32_CANSA</name>
<evidence type="ECO:0000313" key="2">
    <source>
        <dbReference type="EnsemblPlants" id="cds.evm.model.02.1778"/>
    </source>
</evidence>
<dbReference type="InterPro" id="IPR036691">
    <property type="entry name" value="Endo/exonu/phosph_ase_sf"/>
</dbReference>
<protein>
    <recommendedName>
        <fullName evidence="1">Endonuclease/exonuclease/phosphatase domain-containing protein</fullName>
    </recommendedName>
</protein>
<evidence type="ECO:0000313" key="3">
    <source>
        <dbReference type="Proteomes" id="UP000596661"/>
    </source>
</evidence>
<dbReference type="Gene3D" id="3.60.10.10">
    <property type="entry name" value="Endonuclease/exonuclease/phosphatase"/>
    <property type="match status" value="1"/>
</dbReference>
<accession>A0A803NV32</accession>
<sequence>MFSTTLPGGDNFEMMTEFGVGSRDSHIWPLRRCQHTMGSRWFRNGAAFSPVVRLLFLDEVARMNATDTPFGGAAKNRGINNNSPIIEGDGEPDRSLRWKTWNLLRDLSSTSDLHWCVMGDMNNLLHLTEQRGGHLYPRNLMEGFAQALLDSNLTDMEMLGYQFTWERGRGSPSWIESKLDRALFTPSWAQVFTSALLHNLEFSSSDHSPLLLEPIVAPPSSQFRHFRFENAWFKEPMCLEIIKSQWAEGVNLPQKLPNCAMSLAEWGKSITGNFGRRLKEYWDHGLSDLIGEYYASLFTASNSSCPEVIDCILPSISAQQNEDLMMPVTREEVKCAVFQMHPDKSPGPDGMTPAFFQKSWSIVGDEVVRMVQNFLSFGSLEDIGKGTNMVLIPKKGNPEKLTDLRLIALCNVLYKVITKVIANRLKPMLDGIISPQESFYTRRLIRDNIMVSFEVLHYLKRKRQGKEGYMALKL</sequence>
<dbReference type="AlphaFoldDB" id="A0A803NV32"/>
<keyword evidence="3" id="KW-1185">Reference proteome</keyword>
<evidence type="ECO:0000259" key="1">
    <source>
        <dbReference type="Pfam" id="PF03372"/>
    </source>
</evidence>
<dbReference type="Gramene" id="evm.model.02.1778">
    <property type="protein sequence ID" value="cds.evm.model.02.1778"/>
    <property type="gene ID" value="evm.TU.02.1778"/>
</dbReference>
<organism evidence="2 3">
    <name type="scientific">Cannabis sativa</name>
    <name type="common">Hemp</name>
    <name type="synonym">Marijuana</name>
    <dbReference type="NCBI Taxonomy" id="3483"/>
    <lineage>
        <taxon>Eukaryota</taxon>
        <taxon>Viridiplantae</taxon>
        <taxon>Streptophyta</taxon>
        <taxon>Embryophyta</taxon>
        <taxon>Tracheophyta</taxon>
        <taxon>Spermatophyta</taxon>
        <taxon>Magnoliopsida</taxon>
        <taxon>eudicotyledons</taxon>
        <taxon>Gunneridae</taxon>
        <taxon>Pentapetalae</taxon>
        <taxon>rosids</taxon>
        <taxon>fabids</taxon>
        <taxon>Rosales</taxon>
        <taxon>Cannabaceae</taxon>
        <taxon>Cannabis</taxon>
    </lineage>
</organism>
<dbReference type="Pfam" id="PF03372">
    <property type="entry name" value="Exo_endo_phos"/>
    <property type="match status" value="1"/>
</dbReference>
<dbReference type="GO" id="GO:0003824">
    <property type="term" value="F:catalytic activity"/>
    <property type="evidence" value="ECO:0007669"/>
    <property type="project" value="InterPro"/>
</dbReference>
<dbReference type="SUPFAM" id="SSF56219">
    <property type="entry name" value="DNase I-like"/>
    <property type="match status" value="1"/>
</dbReference>
<dbReference type="EMBL" id="UZAU01000222">
    <property type="status" value="NOT_ANNOTATED_CDS"/>
    <property type="molecule type" value="Genomic_DNA"/>
</dbReference>
<dbReference type="PANTHER" id="PTHR33710:SF64">
    <property type="entry name" value="ENDONUCLEASE_EXONUCLEASE_PHOSPHATASE DOMAIN-CONTAINING PROTEIN"/>
    <property type="match status" value="1"/>
</dbReference>
<reference evidence="2" key="2">
    <citation type="submission" date="2021-03" db="UniProtKB">
        <authorList>
            <consortium name="EnsemblPlants"/>
        </authorList>
    </citation>
    <scope>IDENTIFICATION</scope>
</reference>
<dbReference type="Proteomes" id="UP000596661">
    <property type="component" value="Chromosome 2"/>
</dbReference>
<reference evidence="2" key="1">
    <citation type="submission" date="2018-11" db="EMBL/GenBank/DDBJ databases">
        <authorList>
            <person name="Grassa J C."/>
        </authorList>
    </citation>
    <scope>NUCLEOTIDE SEQUENCE [LARGE SCALE GENOMIC DNA]</scope>
</reference>
<proteinExistence type="predicted"/>
<dbReference type="PANTHER" id="PTHR33710">
    <property type="entry name" value="BNAC02G09200D PROTEIN"/>
    <property type="match status" value="1"/>
</dbReference>